<dbReference type="Proteomes" id="UP000886998">
    <property type="component" value="Unassembled WGS sequence"/>
</dbReference>
<dbReference type="EMBL" id="BMAV01002658">
    <property type="protein sequence ID" value="GFY41737.1"/>
    <property type="molecule type" value="Genomic_DNA"/>
</dbReference>
<name>A0A8X6WUJ2_9ARAC</name>
<evidence type="ECO:0000313" key="3">
    <source>
        <dbReference type="Proteomes" id="UP000886998"/>
    </source>
</evidence>
<organism evidence="2 3">
    <name type="scientific">Trichonephila inaurata madagascariensis</name>
    <dbReference type="NCBI Taxonomy" id="2747483"/>
    <lineage>
        <taxon>Eukaryota</taxon>
        <taxon>Metazoa</taxon>
        <taxon>Ecdysozoa</taxon>
        <taxon>Arthropoda</taxon>
        <taxon>Chelicerata</taxon>
        <taxon>Arachnida</taxon>
        <taxon>Araneae</taxon>
        <taxon>Araneomorphae</taxon>
        <taxon>Entelegynae</taxon>
        <taxon>Araneoidea</taxon>
        <taxon>Nephilidae</taxon>
        <taxon>Trichonephila</taxon>
        <taxon>Trichonephila inaurata</taxon>
    </lineage>
</organism>
<evidence type="ECO:0000313" key="2">
    <source>
        <dbReference type="EMBL" id="GFY41737.1"/>
    </source>
</evidence>
<feature type="compositionally biased region" description="Polar residues" evidence="1">
    <location>
        <begin position="275"/>
        <end position="294"/>
    </location>
</feature>
<feature type="compositionally biased region" description="Acidic residues" evidence="1">
    <location>
        <begin position="331"/>
        <end position="341"/>
    </location>
</feature>
<feature type="compositionally biased region" description="Low complexity" evidence="1">
    <location>
        <begin position="196"/>
        <end position="208"/>
    </location>
</feature>
<dbReference type="AlphaFoldDB" id="A0A8X6WUJ2"/>
<feature type="compositionally biased region" description="Basic residues" evidence="1">
    <location>
        <begin position="183"/>
        <end position="195"/>
    </location>
</feature>
<gene>
    <name evidence="2" type="primary">AVEN_172460_2</name>
    <name evidence="2" type="ORF">TNIN_314211</name>
</gene>
<feature type="region of interest" description="Disordered" evidence="1">
    <location>
        <begin position="1"/>
        <end position="48"/>
    </location>
</feature>
<accession>A0A8X6WUJ2</accession>
<comment type="caution">
    <text evidence="2">The sequence shown here is derived from an EMBL/GenBank/DDBJ whole genome shotgun (WGS) entry which is preliminary data.</text>
</comment>
<feature type="compositionally biased region" description="Basic residues" evidence="1">
    <location>
        <begin position="21"/>
        <end position="43"/>
    </location>
</feature>
<keyword evidence="3" id="KW-1185">Reference proteome</keyword>
<evidence type="ECO:0000256" key="1">
    <source>
        <dbReference type="SAM" id="MobiDB-lite"/>
    </source>
</evidence>
<sequence>MTMFQSKSNLEGSTSNELGNRKKMKHKRTHFSSKRKSHSKRQHSRPEKRWLSNINKSHLKHANYASDYIGAERLTTKRMGFLAKGKISDSISRLEKIMPENCRNLSKQDLHRVLTCTDNSKNYSFSPDYTLSASTNCSVVLDRNDSTSSSDKETAFHRKDPNNSRKKLESSAGSSSDKETALHRKVPKNSRKKLKSSAGSSTKSTKVSRGNSPSPKTSFHDKYNEINICKEIISKKFQPLIISTNETIFPNTSNKHKSKKGLLDLKSQYDLSRKPLSSSNNCESLQNTQSNESVESYKKEDFKLNPILTQESLPPKSMENMFPSSQNFSSDESDSDSEACENSEPILQNRLITFRSDSKPSTSSSGRESSLTLIPSSPVSSSGSPVWVPELSPVKFIPDYLPTPKIYFRQKMF</sequence>
<feature type="compositionally biased region" description="Basic and acidic residues" evidence="1">
    <location>
        <begin position="143"/>
        <end position="169"/>
    </location>
</feature>
<protein>
    <submittedName>
        <fullName evidence="2">Uncharacterized protein</fullName>
    </submittedName>
</protein>
<feature type="compositionally biased region" description="Low complexity" evidence="1">
    <location>
        <begin position="359"/>
        <end position="385"/>
    </location>
</feature>
<feature type="region of interest" description="Disordered" evidence="1">
    <location>
        <begin position="313"/>
        <end position="385"/>
    </location>
</feature>
<dbReference type="OrthoDB" id="6437333at2759"/>
<feature type="region of interest" description="Disordered" evidence="1">
    <location>
        <begin position="273"/>
        <end position="298"/>
    </location>
</feature>
<feature type="compositionally biased region" description="Polar residues" evidence="1">
    <location>
        <begin position="1"/>
        <end position="18"/>
    </location>
</feature>
<feature type="region of interest" description="Disordered" evidence="1">
    <location>
        <begin position="143"/>
        <end position="220"/>
    </location>
</feature>
<reference evidence="2" key="1">
    <citation type="submission" date="2020-08" db="EMBL/GenBank/DDBJ databases">
        <title>Multicomponent nature underlies the extraordinary mechanical properties of spider dragline silk.</title>
        <authorList>
            <person name="Kono N."/>
            <person name="Nakamura H."/>
            <person name="Mori M."/>
            <person name="Yoshida Y."/>
            <person name="Ohtoshi R."/>
            <person name="Malay A.D."/>
            <person name="Moran D.A.P."/>
            <person name="Tomita M."/>
            <person name="Numata K."/>
            <person name="Arakawa K."/>
        </authorList>
    </citation>
    <scope>NUCLEOTIDE SEQUENCE</scope>
</reference>
<proteinExistence type="predicted"/>